<sequence>MTQPVQSSIWKAAATAVVLGLSTSIVMASDPLVVPQGCTAVATAHKNGCTATTILQCADGAWQALSYRRGSLNNTLHYDAGWDFKMWETEGAGAMNFAAVPGTGKALDLAALVETGAHAPTGDFVMNSNIIRGQEYALSGATTATGETVTISGEVFDVYLAERAFARKGATQVLNFSTELLISQSRAFMLEGNFSRAVNNGPREQFELRPQKIYEPGEPGFMATASEFGCD</sequence>
<comment type="caution">
    <text evidence="2">The sequence shown here is derived from an EMBL/GenBank/DDBJ whole genome shotgun (WGS) entry which is preliminary data.</text>
</comment>
<dbReference type="EMBL" id="BLIV01000005">
    <property type="protein sequence ID" value="GFE51225.1"/>
    <property type="molecule type" value="Genomic_DNA"/>
</dbReference>
<evidence type="ECO:0000313" key="2">
    <source>
        <dbReference type="EMBL" id="GFE51225.1"/>
    </source>
</evidence>
<feature type="signal peptide" evidence="1">
    <location>
        <begin position="1"/>
        <end position="28"/>
    </location>
</feature>
<proteinExistence type="predicted"/>
<accession>A0A640VWD9</accession>
<evidence type="ECO:0000313" key="3">
    <source>
        <dbReference type="Proteomes" id="UP000436522"/>
    </source>
</evidence>
<dbReference type="OrthoDB" id="7825578at2"/>
<reference evidence="2 3" key="1">
    <citation type="submission" date="2019-12" db="EMBL/GenBank/DDBJ databases">
        <title>Roseobacter cerasinus sp. nov., isolated from seawater around aquaculture.</title>
        <authorList>
            <person name="Muramatsu S."/>
            <person name="Takabe Y."/>
            <person name="Mori K."/>
            <person name="Takaichi S."/>
            <person name="Hanada S."/>
        </authorList>
    </citation>
    <scope>NUCLEOTIDE SEQUENCE [LARGE SCALE GENOMIC DNA]</scope>
    <source>
        <strain evidence="2 3">AI77</strain>
    </source>
</reference>
<gene>
    <name evidence="2" type="ORF">So717_29780</name>
</gene>
<feature type="chain" id="PRO_5024899556" evidence="1">
    <location>
        <begin position="29"/>
        <end position="231"/>
    </location>
</feature>
<keyword evidence="1" id="KW-0732">Signal</keyword>
<protein>
    <submittedName>
        <fullName evidence="2">Uncharacterized protein</fullName>
    </submittedName>
</protein>
<dbReference type="Proteomes" id="UP000436522">
    <property type="component" value="Unassembled WGS sequence"/>
</dbReference>
<organism evidence="2 3">
    <name type="scientific">Roseobacter cerasinus</name>
    <dbReference type="NCBI Taxonomy" id="2602289"/>
    <lineage>
        <taxon>Bacteria</taxon>
        <taxon>Pseudomonadati</taxon>
        <taxon>Pseudomonadota</taxon>
        <taxon>Alphaproteobacteria</taxon>
        <taxon>Rhodobacterales</taxon>
        <taxon>Roseobacteraceae</taxon>
        <taxon>Roseobacter</taxon>
    </lineage>
</organism>
<name>A0A640VWD9_9RHOB</name>
<evidence type="ECO:0000256" key="1">
    <source>
        <dbReference type="SAM" id="SignalP"/>
    </source>
</evidence>
<dbReference type="RefSeq" id="WP_159978702.1">
    <property type="nucleotide sequence ID" value="NZ_BLIV01000005.1"/>
</dbReference>
<keyword evidence="3" id="KW-1185">Reference proteome</keyword>
<dbReference type="AlphaFoldDB" id="A0A640VWD9"/>